<accession>A0A9W7I4V0</accession>
<reference evidence="2" key="1">
    <citation type="submission" date="2023-05" db="EMBL/GenBank/DDBJ databases">
        <title>Genome and transcriptome analyses reveal genes involved in the formation of fine ridges on petal epidermal cells in Hibiscus trionum.</title>
        <authorList>
            <person name="Koshimizu S."/>
            <person name="Masuda S."/>
            <person name="Ishii T."/>
            <person name="Shirasu K."/>
            <person name="Hoshino A."/>
            <person name="Arita M."/>
        </authorList>
    </citation>
    <scope>NUCLEOTIDE SEQUENCE</scope>
    <source>
        <strain evidence="2">Hamamatsu line</strain>
    </source>
</reference>
<keyword evidence="3" id="KW-1185">Reference proteome</keyword>
<name>A0A9W7I4V0_HIBTR</name>
<dbReference type="InterPro" id="IPR048628">
    <property type="entry name" value="Sec3_C"/>
</dbReference>
<proteinExistence type="predicted"/>
<dbReference type="GO" id="GO:0006893">
    <property type="term" value="P:Golgi to plasma membrane transport"/>
    <property type="evidence" value="ECO:0007669"/>
    <property type="project" value="TreeGrafter"/>
</dbReference>
<feature type="domain" description="Exocyst complex component Sec3 C-terminal" evidence="1">
    <location>
        <begin position="2"/>
        <end position="67"/>
    </location>
</feature>
<sequence length="68" mass="7986">MQFSRFVDEACHQIERNERNVRQVGVLSYIPRFATLATRMEQYIQGQARDLVDQAYTKFVSLIFSLIS</sequence>
<organism evidence="2 3">
    <name type="scientific">Hibiscus trionum</name>
    <name type="common">Flower of an hour</name>
    <dbReference type="NCBI Taxonomy" id="183268"/>
    <lineage>
        <taxon>Eukaryota</taxon>
        <taxon>Viridiplantae</taxon>
        <taxon>Streptophyta</taxon>
        <taxon>Embryophyta</taxon>
        <taxon>Tracheophyta</taxon>
        <taxon>Spermatophyta</taxon>
        <taxon>Magnoliopsida</taxon>
        <taxon>eudicotyledons</taxon>
        <taxon>Gunneridae</taxon>
        <taxon>Pentapetalae</taxon>
        <taxon>rosids</taxon>
        <taxon>malvids</taxon>
        <taxon>Malvales</taxon>
        <taxon>Malvaceae</taxon>
        <taxon>Malvoideae</taxon>
        <taxon>Hibiscus</taxon>
    </lineage>
</organism>
<evidence type="ECO:0000259" key="1">
    <source>
        <dbReference type="Pfam" id="PF20654"/>
    </source>
</evidence>
<dbReference type="PANTHER" id="PTHR16092">
    <property type="entry name" value="SEC3/SYNTAXIN-RELATED"/>
    <property type="match status" value="1"/>
</dbReference>
<evidence type="ECO:0000313" key="3">
    <source>
        <dbReference type="Proteomes" id="UP001165190"/>
    </source>
</evidence>
<protein>
    <submittedName>
        <fullName evidence="2">Exocyst complex component sec3A</fullName>
    </submittedName>
</protein>
<dbReference type="GO" id="GO:0000145">
    <property type="term" value="C:exocyst"/>
    <property type="evidence" value="ECO:0007669"/>
    <property type="project" value="TreeGrafter"/>
</dbReference>
<gene>
    <name evidence="2" type="ORF">HRI_002481100</name>
</gene>
<dbReference type="Proteomes" id="UP001165190">
    <property type="component" value="Unassembled WGS sequence"/>
</dbReference>
<dbReference type="OrthoDB" id="1743354at2759"/>
<dbReference type="GO" id="GO:0005886">
    <property type="term" value="C:plasma membrane"/>
    <property type="evidence" value="ECO:0007669"/>
    <property type="project" value="TreeGrafter"/>
</dbReference>
<dbReference type="Pfam" id="PF20654">
    <property type="entry name" value="Sec3_C-term"/>
    <property type="match status" value="1"/>
</dbReference>
<comment type="caution">
    <text evidence="2">The sequence shown here is derived from an EMBL/GenBank/DDBJ whole genome shotgun (WGS) entry which is preliminary data.</text>
</comment>
<dbReference type="GO" id="GO:0006887">
    <property type="term" value="P:exocytosis"/>
    <property type="evidence" value="ECO:0007669"/>
    <property type="project" value="TreeGrafter"/>
</dbReference>
<dbReference type="AlphaFoldDB" id="A0A9W7I4V0"/>
<dbReference type="PANTHER" id="PTHR16092:SF14">
    <property type="entry name" value="EXOCYST COMPLEX COMPONENT 1 ISOFORM X1"/>
    <property type="match status" value="1"/>
</dbReference>
<evidence type="ECO:0000313" key="2">
    <source>
        <dbReference type="EMBL" id="GMI88118.1"/>
    </source>
</evidence>
<dbReference type="GO" id="GO:0005546">
    <property type="term" value="F:phosphatidylinositol-4,5-bisphosphate binding"/>
    <property type="evidence" value="ECO:0007669"/>
    <property type="project" value="TreeGrafter"/>
</dbReference>
<dbReference type="EMBL" id="BSYR01000022">
    <property type="protein sequence ID" value="GMI88118.1"/>
    <property type="molecule type" value="Genomic_DNA"/>
</dbReference>